<gene>
    <name evidence="3" type="ORF">MAR_ORF274</name>
</gene>
<keyword evidence="1" id="KW-0812">Transmembrane</keyword>
<keyword evidence="1" id="KW-0472">Membrane</keyword>
<name>D2XAS1_GBMV</name>
<proteinExistence type="predicted"/>
<dbReference type="OrthoDB" id="3419at10239"/>
<dbReference type="KEGG" id="vg:8746511"/>
<dbReference type="GeneID" id="8746511"/>
<dbReference type="Pfam" id="PF19175">
    <property type="entry name" value="DUF5857"/>
    <property type="match status" value="1"/>
</dbReference>
<accession>D2XAS1</accession>
<dbReference type="InterPro" id="IPR043875">
    <property type="entry name" value="DUF5857"/>
</dbReference>
<organism evidence="3 4">
    <name type="scientific">Marseillevirus marseillevirus</name>
    <name type="common">GBM</name>
    <dbReference type="NCBI Taxonomy" id="694581"/>
    <lineage>
        <taxon>Viruses</taxon>
        <taxon>Varidnaviria</taxon>
        <taxon>Bamfordvirae</taxon>
        <taxon>Nucleocytoviricota</taxon>
        <taxon>Megaviricetes</taxon>
        <taxon>Pimascovirales</taxon>
        <taxon>Pimascovirales incertae sedis</taxon>
        <taxon>Marseilleviridae</taxon>
        <taxon>Marseillevirus</taxon>
        <taxon>Marseillevirus massiliense</taxon>
    </lineage>
</organism>
<evidence type="ECO:0000313" key="3">
    <source>
        <dbReference type="EMBL" id="ADB04048.1"/>
    </source>
</evidence>
<feature type="transmembrane region" description="Helical" evidence="1">
    <location>
        <begin position="418"/>
        <end position="440"/>
    </location>
</feature>
<sequence length="441" mass="47217">MPFTFLFEKRKVSLGPKQSGFCKMSIISCPELPCPEVGQQGEVEYGERTCGVFGNNVCSFDAEYDKCYAPQDCQTGLALKCSEAKCSKFPLCSTGNVDPNCSAFSGRNVCRIAQPTMTKQTTASCCLNKYTTQEAVGVCAKGWCGDPTTGTPACFNAMLSLCSDATDPNILEMWANKPSDPKKDPKLTGVCREFLLQNPYMNENPERRREFFQTVVSKLGKTPYQKGDGFNAVMADVCGQVPGSCDSFLSQMCGANSVGLGPITRQQAASDKELRKLCSCFLSDLQYPFAGKFGVECDILCNDSSANPVPKAEPKGNTWVKKDCQQNVCILDDVVVNILNSEVGGINLSQVCPSSGPGVTQCYLDGVTVDVVNSNVKNGINLDQWCSGCSNEDGAGISCGEGGGGTGGNGNKNIFRDILLFGGIGLALLLLLGVVVWFLFK</sequence>
<keyword evidence="4" id="KW-1185">Reference proteome</keyword>
<keyword evidence="1" id="KW-1133">Transmembrane helix</keyword>
<evidence type="ECO:0000256" key="1">
    <source>
        <dbReference type="SAM" id="Phobius"/>
    </source>
</evidence>
<dbReference type="Proteomes" id="UP000029780">
    <property type="component" value="Segment"/>
</dbReference>
<reference evidence="3 4" key="1">
    <citation type="journal article" date="2009" name="Proc. Natl. Acad. Sci. U.S.A.">
        <title>Giant Marseillevirus highlights the role of amoebae as a melting pot in emergence of chimeric microorganisms.</title>
        <authorList>
            <person name="Boyer M."/>
            <person name="Yutin N."/>
            <person name="Pagnier I."/>
            <person name="Barrassi L."/>
            <person name="Fournous G."/>
            <person name="Espinosa L."/>
            <person name="Robert C."/>
            <person name="Azza S."/>
            <person name="Sun S."/>
            <person name="Rossmann M.G."/>
            <person name="Suzan-Monti M."/>
            <person name="La Scola B."/>
            <person name="Koonin E.V."/>
            <person name="Raoult D."/>
        </authorList>
    </citation>
    <scope>NUCLEOTIDE SEQUENCE [LARGE SCALE GENOMIC DNA]</scope>
    <source>
        <strain evidence="3 4">T19</strain>
    </source>
</reference>
<dbReference type="EMBL" id="GU071086">
    <property type="protein sequence ID" value="ADB04048.1"/>
    <property type="molecule type" value="Genomic_DNA"/>
</dbReference>
<feature type="domain" description="DUF5857" evidence="2">
    <location>
        <begin position="230"/>
        <end position="391"/>
    </location>
</feature>
<evidence type="ECO:0000259" key="2">
    <source>
        <dbReference type="Pfam" id="PF19175"/>
    </source>
</evidence>
<organismHost>
    <name type="scientific">Acanthamoeba</name>
    <dbReference type="NCBI Taxonomy" id="5754"/>
</organismHost>
<protein>
    <recommendedName>
        <fullName evidence="2">DUF5857 domain-containing protein</fullName>
    </recommendedName>
</protein>
<dbReference type="RefSeq" id="YP_003407010.1">
    <property type="nucleotide sequence ID" value="NC_013756.1"/>
</dbReference>
<evidence type="ECO:0000313" key="4">
    <source>
        <dbReference type="Proteomes" id="UP000029780"/>
    </source>
</evidence>